<feature type="transmembrane region" description="Helical" evidence="6">
    <location>
        <begin position="23"/>
        <end position="40"/>
    </location>
</feature>
<protein>
    <submittedName>
        <fullName evidence="7">Transmembrane component YkoC of energizing module of thiamin-regulated ECF transporter for HydroxyMethylPyrimidine</fullName>
    </submittedName>
</protein>
<evidence type="ECO:0000256" key="1">
    <source>
        <dbReference type="ARBA" id="ARBA00004141"/>
    </source>
</evidence>
<dbReference type="AlphaFoldDB" id="A0A1X6WSP2"/>
<sequence>MVLALLVVLSAATLLVLDPVPLAVLYAALLAGILATARIGPLRLARAQIPFLLFGIGVVLVNAFTRPGVEPWPQLPVRVTAEGLVIGSALALRTLVIGAGAVAFAHVTEPRRLMVSLIRHARLSPRYAYALLAGHRMLQDLPAQWRQLTRARIMRRPEPAPLRRGRYRLTLREQASCAFALLVGAIRASERIAFALESRALASGPRTLWRPVPVTWRDGALAVVVLGTIVAVLLGGVLCA</sequence>
<evidence type="ECO:0000313" key="8">
    <source>
        <dbReference type="Proteomes" id="UP000195981"/>
    </source>
</evidence>
<organism evidence="7 8">
    <name type="scientific">Brachybacterium nesterenkovii</name>
    <dbReference type="NCBI Taxonomy" id="47847"/>
    <lineage>
        <taxon>Bacteria</taxon>
        <taxon>Bacillati</taxon>
        <taxon>Actinomycetota</taxon>
        <taxon>Actinomycetes</taxon>
        <taxon>Micrococcales</taxon>
        <taxon>Dermabacteraceae</taxon>
        <taxon>Brachybacterium</taxon>
    </lineage>
</organism>
<accession>A0A1X6WSP2</accession>
<name>A0A1X6WSP2_9MICO</name>
<keyword evidence="3 6" id="KW-0812">Transmembrane</keyword>
<keyword evidence="4 6" id="KW-1133">Transmembrane helix</keyword>
<dbReference type="EMBL" id="FWFG01000007">
    <property type="protein sequence ID" value="SLM87907.1"/>
    <property type="molecule type" value="Genomic_DNA"/>
</dbReference>
<dbReference type="PANTHER" id="PTHR34857">
    <property type="entry name" value="SLL0384 PROTEIN"/>
    <property type="match status" value="1"/>
</dbReference>
<dbReference type="InterPro" id="IPR051611">
    <property type="entry name" value="ECF_transporter_component"/>
</dbReference>
<keyword evidence="8" id="KW-1185">Reference proteome</keyword>
<evidence type="ECO:0000256" key="3">
    <source>
        <dbReference type="ARBA" id="ARBA00022692"/>
    </source>
</evidence>
<dbReference type="CDD" id="cd16914">
    <property type="entry name" value="EcfT"/>
    <property type="match status" value="1"/>
</dbReference>
<proteinExistence type="predicted"/>
<feature type="transmembrane region" description="Helical" evidence="6">
    <location>
        <begin position="219"/>
        <end position="238"/>
    </location>
</feature>
<evidence type="ECO:0000256" key="5">
    <source>
        <dbReference type="ARBA" id="ARBA00023136"/>
    </source>
</evidence>
<feature type="transmembrane region" description="Helical" evidence="6">
    <location>
        <begin position="84"/>
        <end position="107"/>
    </location>
</feature>
<dbReference type="PANTHER" id="PTHR34857:SF2">
    <property type="entry name" value="SLL0384 PROTEIN"/>
    <property type="match status" value="1"/>
</dbReference>
<keyword evidence="5 6" id="KW-0472">Membrane</keyword>
<evidence type="ECO:0000313" key="7">
    <source>
        <dbReference type="EMBL" id="SLM87907.1"/>
    </source>
</evidence>
<feature type="transmembrane region" description="Helical" evidence="6">
    <location>
        <begin position="47"/>
        <end position="64"/>
    </location>
</feature>
<evidence type="ECO:0000256" key="6">
    <source>
        <dbReference type="SAM" id="Phobius"/>
    </source>
</evidence>
<dbReference type="InterPro" id="IPR003339">
    <property type="entry name" value="ABC/ECF_trnsptr_transmembrane"/>
</dbReference>
<dbReference type="Proteomes" id="UP000195981">
    <property type="component" value="Unassembled WGS sequence"/>
</dbReference>
<reference evidence="7 8" key="1">
    <citation type="submission" date="2017-02" db="EMBL/GenBank/DDBJ databases">
        <authorList>
            <person name="Peterson S.W."/>
        </authorList>
    </citation>
    <scope>NUCLEOTIDE SEQUENCE [LARGE SCALE GENOMIC DNA]</scope>
    <source>
        <strain evidence="7 8">CIP104813</strain>
    </source>
</reference>
<comment type="subcellular location">
    <subcellularLocation>
        <location evidence="1">Membrane</location>
        <topology evidence="1">Multi-pass membrane protein</topology>
    </subcellularLocation>
</comment>
<keyword evidence="2" id="KW-1003">Cell membrane</keyword>
<evidence type="ECO:0000256" key="4">
    <source>
        <dbReference type="ARBA" id="ARBA00022989"/>
    </source>
</evidence>
<evidence type="ECO:0000256" key="2">
    <source>
        <dbReference type="ARBA" id="ARBA00022475"/>
    </source>
</evidence>
<dbReference type="Pfam" id="PF02361">
    <property type="entry name" value="CbiQ"/>
    <property type="match status" value="1"/>
</dbReference>
<gene>
    <name evidence="7" type="ORF">FM110_00580</name>
</gene>
<dbReference type="GO" id="GO:0005886">
    <property type="term" value="C:plasma membrane"/>
    <property type="evidence" value="ECO:0007669"/>
    <property type="project" value="UniProtKB-ARBA"/>
</dbReference>